<proteinExistence type="predicted"/>
<sequence>MKLLLNENSFLAALFPLNQPGNQLSGLAGEGIVGSHLKPQLLQPLTANGQLCARVGFTSVRQVIY</sequence>
<comment type="caution">
    <text evidence="1">The sequence shown here is derived from an EMBL/GenBank/DDBJ whole genome shotgun (WGS) entry which is preliminary data.</text>
</comment>
<accession>A0A1S1HMW2</accession>
<reference evidence="1 2" key="1">
    <citation type="submission" date="2016-03" db="EMBL/GenBank/DDBJ databases">
        <title>Genome sequence of Providencia stuartii strain, isolated from the salivary glands of larval Lucilia sericata.</title>
        <authorList>
            <person name="Yuan Y."/>
            <person name="Zhang Y."/>
            <person name="Fu S."/>
            <person name="Crippen T.L."/>
            <person name="Visi D."/>
            <person name="Benbow M.E."/>
            <person name="Allen M."/>
            <person name="Tomberlin J.K."/>
            <person name="Sze S.-H."/>
            <person name="Tarone A.M."/>
        </authorList>
    </citation>
    <scope>NUCLEOTIDE SEQUENCE [LARGE SCALE GENOMIC DNA]</scope>
    <source>
        <strain evidence="1 2">Crippen</strain>
    </source>
</reference>
<keyword evidence="2" id="KW-1185">Reference proteome</keyword>
<evidence type="ECO:0000313" key="1">
    <source>
        <dbReference type="EMBL" id="OHT22746.1"/>
    </source>
</evidence>
<organism evidence="1 2">
    <name type="scientific">Providencia stuartii</name>
    <dbReference type="NCBI Taxonomy" id="588"/>
    <lineage>
        <taxon>Bacteria</taxon>
        <taxon>Pseudomonadati</taxon>
        <taxon>Pseudomonadota</taxon>
        <taxon>Gammaproteobacteria</taxon>
        <taxon>Enterobacterales</taxon>
        <taxon>Morganellaceae</taxon>
        <taxon>Providencia</taxon>
    </lineage>
</organism>
<dbReference type="Proteomes" id="UP000179588">
    <property type="component" value="Unassembled WGS sequence"/>
</dbReference>
<dbReference type="AlphaFoldDB" id="A0A1S1HMW2"/>
<dbReference type="EMBL" id="LVIE01000212">
    <property type="protein sequence ID" value="OHT22746.1"/>
    <property type="molecule type" value="Genomic_DNA"/>
</dbReference>
<gene>
    <name evidence="1" type="ORF">A3Q29_09610</name>
</gene>
<evidence type="ECO:0000313" key="2">
    <source>
        <dbReference type="Proteomes" id="UP000179588"/>
    </source>
</evidence>
<name>A0A1S1HMW2_PROST</name>
<protein>
    <submittedName>
        <fullName evidence="1">Uncharacterized protein</fullName>
    </submittedName>
</protein>